<gene>
    <name evidence="1" type="ORF">HNR44_001557</name>
</gene>
<dbReference type="RefSeq" id="WP_184403464.1">
    <property type="nucleotide sequence ID" value="NZ_JACHHJ010000001.1"/>
</dbReference>
<organism evidence="1 2">
    <name type="scientific">Geomicrobium halophilum</name>
    <dbReference type="NCBI Taxonomy" id="549000"/>
    <lineage>
        <taxon>Bacteria</taxon>
        <taxon>Bacillati</taxon>
        <taxon>Bacillota</taxon>
        <taxon>Bacilli</taxon>
        <taxon>Bacillales</taxon>
        <taxon>Geomicrobium</taxon>
    </lineage>
</organism>
<name>A0A841Q1C3_9BACL</name>
<reference evidence="1 2" key="1">
    <citation type="submission" date="2020-08" db="EMBL/GenBank/DDBJ databases">
        <title>Genomic Encyclopedia of Type Strains, Phase IV (KMG-IV): sequencing the most valuable type-strain genomes for metagenomic binning, comparative biology and taxonomic classification.</title>
        <authorList>
            <person name="Goeker M."/>
        </authorList>
    </citation>
    <scope>NUCLEOTIDE SEQUENCE [LARGE SCALE GENOMIC DNA]</scope>
    <source>
        <strain evidence="1 2">DSM 21769</strain>
    </source>
</reference>
<dbReference type="EMBL" id="JACHHJ010000001">
    <property type="protein sequence ID" value="MBB6449608.1"/>
    <property type="molecule type" value="Genomic_DNA"/>
</dbReference>
<sequence>MRNDDSIFFKKLNPEARRRLIEKESKYQVVNTETGEIIQNYKPAPVVPYNQKQSYDKFSELRQHHKENGGFVLALCEEGQHVGERLENLTQAEYALLMVVGTYAAYPVDGNVFCYLRHDNGRYISKKGLVELLNIAERTFRQFYGKLISNEIIEENEDGEKLAINPMYFFRGDLDTIKPFAGDMKSIRIYRQTIRDLNKKFTGKSRKQLGLVYAVLPFVHFRYNILCANPSENYTDDVTPLSLGTLAEFLGYGDPKKLRQALRGIRVNGRPVFQFVEDDKDVRKRKIIVNPKVMFGGNSEALESISALFNESN</sequence>
<dbReference type="Proteomes" id="UP000568839">
    <property type="component" value="Unassembled WGS sequence"/>
</dbReference>
<evidence type="ECO:0000313" key="2">
    <source>
        <dbReference type="Proteomes" id="UP000568839"/>
    </source>
</evidence>
<dbReference type="AlphaFoldDB" id="A0A841Q1C3"/>
<protein>
    <submittedName>
        <fullName evidence="1">Uncharacterized protein</fullName>
    </submittedName>
</protein>
<comment type="caution">
    <text evidence="1">The sequence shown here is derived from an EMBL/GenBank/DDBJ whole genome shotgun (WGS) entry which is preliminary data.</text>
</comment>
<proteinExistence type="predicted"/>
<accession>A0A841Q1C3</accession>
<keyword evidence="2" id="KW-1185">Reference proteome</keyword>
<evidence type="ECO:0000313" key="1">
    <source>
        <dbReference type="EMBL" id="MBB6449608.1"/>
    </source>
</evidence>